<dbReference type="Proteomes" id="UP001139493">
    <property type="component" value="Unassembled WGS sequence"/>
</dbReference>
<gene>
    <name evidence="2" type="ORF">APR03_000230</name>
</gene>
<keyword evidence="3" id="KW-1185">Reference proteome</keyword>
<reference evidence="2" key="1">
    <citation type="submission" date="2022-06" db="EMBL/GenBank/DDBJ databases">
        <title>Genomic Encyclopedia of Archaeal and Bacterial Type Strains, Phase II (KMG-II): from individual species to whole genera.</title>
        <authorList>
            <person name="Goeker M."/>
        </authorList>
    </citation>
    <scope>NUCLEOTIDE SEQUENCE</scope>
    <source>
        <strain evidence="2">DSM 26652</strain>
    </source>
</reference>
<dbReference type="InterPro" id="IPR010610">
    <property type="entry name" value="EryCIII-like_C"/>
</dbReference>
<dbReference type="InterPro" id="IPR050426">
    <property type="entry name" value="Glycosyltransferase_28"/>
</dbReference>
<dbReference type="AlphaFoldDB" id="A0A9X2JTZ3"/>
<dbReference type="GO" id="GO:0017000">
    <property type="term" value="P:antibiotic biosynthetic process"/>
    <property type="evidence" value="ECO:0007669"/>
    <property type="project" value="UniProtKB-ARBA"/>
</dbReference>
<dbReference type="FunFam" id="3.40.50.2000:FF:000072">
    <property type="entry name" value="Glycosyl transferase"/>
    <property type="match status" value="1"/>
</dbReference>
<dbReference type="SUPFAM" id="SSF53756">
    <property type="entry name" value="UDP-Glycosyltransferase/glycogen phosphorylase"/>
    <property type="match status" value="1"/>
</dbReference>
<sequence length="439" mass="46967">MGQPMTSVLIASVPIHGHVAPLLTVARQLVERGDDVRFLTGARFADVVAATGARHVALPPDADLDDRQDFNETFPERAALRGPRAAAHDIEHVFVRPGRPQHDAVMELHAAEPVDVLLTDPAFLGGALLAGHPAGVRPPLVVGGVFPLMISSRDTAPFSMGLPPVRGPLGRLRNAALAALVDRTVFARSREIVDDMYRDLHGRPFDTPVFDWPRHADAIVQFTVPEFEYPRSDAPANLRFAGALPASGTAAPLPDWWGDLDGSRPVVHVTQGTIANKDFGQLVAPALEALADEDVLVVVATGGRPLDTLPPLPGNARAAELLPYDELLPRTDAYVTNGGYGGVQLAMRYGVPIVATGGHEDKPEVGARVAWSGVGVRFRAERVAPRALRRAVRRVLSDSAIRTASRAMAARMAESDGMRVLTEVLDGLSAAQRTTRSGR</sequence>
<dbReference type="EMBL" id="JAMTCS010000001">
    <property type="protein sequence ID" value="MCP2262907.1"/>
    <property type="molecule type" value="Genomic_DNA"/>
</dbReference>
<dbReference type="GO" id="GO:0008194">
    <property type="term" value="F:UDP-glycosyltransferase activity"/>
    <property type="evidence" value="ECO:0007669"/>
    <property type="project" value="InterPro"/>
</dbReference>
<evidence type="ECO:0000313" key="2">
    <source>
        <dbReference type="EMBL" id="MCP2262907.1"/>
    </source>
</evidence>
<feature type="domain" description="Erythromycin biosynthesis protein CIII-like C-terminal" evidence="1">
    <location>
        <begin position="287"/>
        <end position="414"/>
    </location>
</feature>
<dbReference type="Gene3D" id="3.40.50.2000">
    <property type="entry name" value="Glycogen Phosphorylase B"/>
    <property type="match status" value="2"/>
</dbReference>
<organism evidence="2 3">
    <name type="scientific">Promicromonospora thailandica</name>
    <dbReference type="NCBI Taxonomy" id="765201"/>
    <lineage>
        <taxon>Bacteria</taxon>
        <taxon>Bacillati</taxon>
        <taxon>Actinomycetota</taxon>
        <taxon>Actinomycetes</taxon>
        <taxon>Micrococcales</taxon>
        <taxon>Promicromonosporaceae</taxon>
        <taxon>Promicromonospora</taxon>
    </lineage>
</organism>
<name>A0A9X2JTZ3_9MICO</name>
<protein>
    <submittedName>
        <fullName evidence="2">UDP:flavonoid glycosyltransferase YjiC, YdhE family</fullName>
    </submittedName>
</protein>
<dbReference type="CDD" id="cd03784">
    <property type="entry name" value="GT1_Gtf-like"/>
    <property type="match status" value="1"/>
</dbReference>
<dbReference type="PANTHER" id="PTHR48050">
    <property type="entry name" value="STEROL 3-BETA-GLUCOSYLTRANSFERASE"/>
    <property type="match status" value="1"/>
</dbReference>
<dbReference type="GO" id="GO:0016758">
    <property type="term" value="F:hexosyltransferase activity"/>
    <property type="evidence" value="ECO:0007669"/>
    <property type="project" value="UniProtKB-ARBA"/>
</dbReference>
<proteinExistence type="predicted"/>
<dbReference type="Pfam" id="PF06722">
    <property type="entry name" value="EryCIII-like_C"/>
    <property type="match status" value="1"/>
</dbReference>
<accession>A0A9X2JTZ3</accession>
<comment type="caution">
    <text evidence="2">The sequence shown here is derived from an EMBL/GenBank/DDBJ whole genome shotgun (WGS) entry which is preliminary data.</text>
</comment>
<evidence type="ECO:0000313" key="3">
    <source>
        <dbReference type="Proteomes" id="UP001139493"/>
    </source>
</evidence>
<evidence type="ECO:0000259" key="1">
    <source>
        <dbReference type="Pfam" id="PF06722"/>
    </source>
</evidence>
<dbReference type="InterPro" id="IPR002213">
    <property type="entry name" value="UDP_glucos_trans"/>
</dbReference>
<dbReference type="PANTHER" id="PTHR48050:SF13">
    <property type="entry name" value="STEROL 3-BETA-GLUCOSYLTRANSFERASE UGT80A2"/>
    <property type="match status" value="1"/>
</dbReference>